<dbReference type="Proteomes" id="UP000324022">
    <property type="component" value="Unassembled WGS sequence"/>
</dbReference>
<evidence type="ECO:0000313" key="2">
    <source>
        <dbReference type="Proteomes" id="UP000324022"/>
    </source>
</evidence>
<organism evidence="1 2">
    <name type="scientific">Ustilago trichophora</name>
    <dbReference type="NCBI Taxonomy" id="86804"/>
    <lineage>
        <taxon>Eukaryota</taxon>
        <taxon>Fungi</taxon>
        <taxon>Dikarya</taxon>
        <taxon>Basidiomycota</taxon>
        <taxon>Ustilaginomycotina</taxon>
        <taxon>Ustilaginomycetes</taxon>
        <taxon>Ustilaginales</taxon>
        <taxon>Ustilaginaceae</taxon>
        <taxon>Ustilago</taxon>
    </lineage>
</organism>
<sequence length="170" mass="19612">MDHAYRQHMQRVRHCEVQYIQYKWGTIQNWNRRKPILQLDDLSTSRCLGFRASRESKPFSTRRREARRTKILPTHNGGLIDRVGFYGLGSDQGETKAYFLLSHKLHYTAKNTRFESDTPLLLSLRIMVGKLSTVWTQSKLSETGEKVDVQLRPDKDEDVHSCVSAASACG</sequence>
<evidence type="ECO:0000313" key="1">
    <source>
        <dbReference type="EMBL" id="SPO28435.1"/>
    </source>
</evidence>
<name>A0A5C3EEJ6_9BASI</name>
<gene>
    <name evidence="1" type="ORF">UTRI_04832</name>
</gene>
<dbReference type="EMBL" id="OOIN01000022">
    <property type="protein sequence ID" value="SPO28435.1"/>
    <property type="molecule type" value="Genomic_DNA"/>
</dbReference>
<accession>A0A5C3EEJ6</accession>
<keyword evidence="2" id="KW-1185">Reference proteome</keyword>
<proteinExistence type="predicted"/>
<dbReference type="AlphaFoldDB" id="A0A5C3EEJ6"/>
<reference evidence="1 2" key="1">
    <citation type="submission" date="2018-03" db="EMBL/GenBank/DDBJ databases">
        <authorList>
            <person name="Guldener U."/>
        </authorList>
    </citation>
    <scope>NUCLEOTIDE SEQUENCE [LARGE SCALE GENOMIC DNA]</scope>
    <source>
        <strain evidence="1 2">NBRC100155</strain>
    </source>
</reference>
<protein>
    <submittedName>
        <fullName evidence="1">Uncharacterized protein</fullName>
    </submittedName>
</protein>